<dbReference type="SUPFAM" id="SSF55874">
    <property type="entry name" value="ATPase domain of HSP90 chaperone/DNA topoisomerase II/histidine kinase"/>
    <property type="match status" value="1"/>
</dbReference>
<dbReference type="Pfam" id="PF13581">
    <property type="entry name" value="HATPase_c_2"/>
    <property type="match status" value="1"/>
</dbReference>
<accession>A0ABQ3NT67</accession>
<keyword evidence="1" id="KW-0808">Transferase</keyword>
<keyword evidence="4" id="KW-1185">Reference proteome</keyword>
<organism evidence="3 4">
    <name type="scientific">Streptomyces virginiae</name>
    <name type="common">Streptomyces cinnamonensis</name>
    <dbReference type="NCBI Taxonomy" id="1961"/>
    <lineage>
        <taxon>Bacteria</taxon>
        <taxon>Bacillati</taxon>
        <taxon>Actinomycetota</taxon>
        <taxon>Actinomycetes</taxon>
        <taxon>Kitasatosporales</taxon>
        <taxon>Streptomycetaceae</taxon>
        <taxon>Streptomyces</taxon>
    </lineage>
</organism>
<keyword evidence="1" id="KW-0418">Kinase</keyword>
<feature type="domain" description="Histidine kinase/HSP90-like ATPase" evidence="2">
    <location>
        <begin position="106"/>
        <end position="200"/>
    </location>
</feature>
<dbReference type="PANTHER" id="PTHR35526:SF3">
    <property type="entry name" value="ANTI-SIGMA-F FACTOR RSBW"/>
    <property type="match status" value="1"/>
</dbReference>
<protein>
    <recommendedName>
        <fullName evidence="2">Histidine kinase/HSP90-like ATPase domain-containing protein</fullName>
    </recommendedName>
</protein>
<dbReference type="InterPro" id="IPR036890">
    <property type="entry name" value="HATPase_C_sf"/>
</dbReference>
<evidence type="ECO:0000256" key="1">
    <source>
        <dbReference type="ARBA" id="ARBA00022527"/>
    </source>
</evidence>
<dbReference type="CDD" id="cd16936">
    <property type="entry name" value="HATPase_RsbW-like"/>
    <property type="match status" value="1"/>
</dbReference>
<reference evidence="4" key="1">
    <citation type="submission" date="2020-09" db="EMBL/GenBank/DDBJ databases">
        <title>Whole genome shotgun sequence of Streptomyces cinnamonensis NBRC 15873.</title>
        <authorList>
            <person name="Komaki H."/>
            <person name="Tamura T."/>
        </authorList>
    </citation>
    <scope>NUCLEOTIDE SEQUENCE [LARGE SCALE GENOMIC DNA]</scope>
    <source>
        <strain evidence="4">NBRC 15873</strain>
    </source>
</reference>
<keyword evidence="1" id="KW-0723">Serine/threonine-protein kinase</keyword>
<dbReference type="InterPro" id="IPR003594">
    <property type="entry name" value="HATPase_dom"/>
</dbReference>
<dbReference type="Gene3D" id="3.30.565.10">
    <property type="entry name" value="Histidine kinase-like ATPase, C-terminal domain"/>
    <property type="match status" value="1"/>
</dbReference>
<evidence type="ECO:0000313" key="4">
    <source>
        <dbReference type="Proteomes" id="UP000660554"/>
    </source>
</evidence>
<evidence type="ECO:0000259" key="2">
    <source>
        <dbReference type="Pfam" id="PF13581"/>
    </source>
</evidence>
<sequence>MEATVSTSTCTASARVRWVIPVAVRAAATCAPTIFSAVWFGRGLLRGGIPVNSPRGISEMRQQPVLIEEYGSLALLTLVTHRNDRRVNVDIQPALLRERFYPRSRQTVRPARQFAAETLHAWGVTCRHDVLLCVSELATNALLHGVPPGRGYRLRMLRYEGTVRVEVHDSGSGRPRIAGRDPGAEGGRGLLLVAAVADRWGAVARLPGKAVWCEFAVGPAATVGAGEPGDGL</sequence>
<comment type="caution">
    <text evidence="3">The sequence shown here is derived from an EMBL/GenBank/DDBJ whole genome shotgun (WGS) entry which is preliminary data.</text>
</comment>
<dbReference type="PANTHER" id="PTHR35526">
    <property type="entry name" value="ANTI-SIGMA-F FACTOR RSBW-RELATED"/>
    <property type="match status" value="1"/>
</dbReference>
<name>A0ABQ3NT67_STRVG</name>
<gene>
    <name evidence="3" type="ORF">Scinn_54340</name>
</gene>
<evidence type="ECO:0000313" key="3">
    <source>
        <dbReference type="EMBL" id="GHI15971.1"/>
    </source>
</evidence>
<dbReference type="EMBL" id="BNDV01000012">
    <property type="protein sequence ID" value="GHI15971.1"/>
    <property type="molecule type" value="Genomic_DNA"/>
</dbReference>
<dbReference type="InterPro" id="IPR050267">
    <property type="entry name" value="Anti-sigma-factor_SerPK"/>
</dbReference>
<proteinExistence type="predicted"/>
<dbReference type="Proteomes" id="UP000660554">
    <property type="component" value="Unassembled WGS sequence"/>
</dbReference>